<keyword evidence="2" id="KW-1185">Reference proteome</keyword>
<evidence type="ECO:0000313" key="1">
    <source>
        <dbReference type="Ensembl" id="ENSXCOP00000001579.1"/>
    </source>
</evidence>
<reference evidence="1" key="2">
    <citation type="submission" date="2025-09" db="UniProtKB">
        <authorList>
            <consortium name="Ensembl"/>
        </authorList>
    </citation>
    <scope>IDENTIFICATION</scope>
</reference>
<dbReference type="GeneTree" id="ENSGT01110000271568"/>
<name>A0A3B5L1A1_9TELE</name>
<evidence type="ECO:0000313" key="2">
    <source>
        <dbReference type="Proteomes" id="UP000261380"/>
    </source>
</evidence>
<dbReference type="Proteomes" id="UP000261380">
    <property type="component" value="Unplaced"/>
</dbReference>
<reference evidence="1" key="1">
    <citation type="submission" date="2025-08" db="UniProtKB">
        <authorList>
            <consortium name="Ensembl"/>
        </authorList>
    </citation>
    <scope>IDENTIFICATION</scope>
</reference>
<dbReference type="Ensembl" id="ENSXCOT00000001604.1">
    <property type="protein sequence ID" value="ENSXCOP00000001579.1"/>
    <property type="gene ID" value="ENSXCOG00000001277.1"/>
</dbReference>
<dbReference type="AlphaFoldDB" id="A0A3B5L1A1"/>
<organism evidence="1 2">
    <name type="scientific">Xiphophorus couchianus</name>
    <name type="common">Monterrey platyfish</name>
    <dbReference type="NCBI Taxonomy" id="32473"/>
    <lineage>
        <taxon>Eukaryota</taxon>
        <taxon>Metazoa</taxon>
        <taxon>Chordata</taxon>
        <taxon>Craniata</taxon>
        <taxon>Vertebrata</taxon>
        <taxon>Euteleostomi</taxon>
        <taxon>Actinopterygii</taxon>
        <taxon>Neopterygii</taxon>
        <taxon>Teleostei</taxon>
        <taxon>Neoteleostei</taxon>
        <taxon>Acanthomorphata</taxon>
        <taxon>Ovalentaria</taxon>
        <taxon>Atherinomorphae</taxon>
        <taxon>Cyprinodontiformes</taxon>
        <taxon>Poeciliidae</taxon>
        <taxon>Poeciliinae</taxon>
        <taxon>Xiphophorus</taxon>
    </lineage>
</organism>
<proteinExistence type="predicted"/>
<protein>
    <submittedName>
        <fullName evidence="1">Uncharacterized protein</fullName>
    </submittedName>
</protein>
<accession>A0A3B5L1A1</accession>
<sequence length="79" mass="9273">RHSVRRHINIPLSSDKQHWKILESSFGDETSHLPPCCCWYAPQIQAPYIFHTQKEFHMLYTLFLNEVCSLMIPTGCIKV</sequence>